<dbReference type="InterPro" id="IPR002449">
    <property type="entry name" value="Retinol-bd/Purpurin"/>
</dbReference>
<accession>A0A183DB38</accession>
<protein>
    <submittedName>
        <fullName evidence="3">Flavin_Reduct domain-containing protein</fullName>
    </submittedName>
</protein>
<dbReference type="WBParaSite" id="GPUH_0000593701-mRNA-1">
    <property type="protein sequence ID" value="GPUH_0000593701-mRNA-1"/>
    <property type="gene ID" value="GPUH_0000593701"/>
</dbReference>
<evidence type="ECO:0000313" key="1">
    <source>
        <dbReference type="EMBL" id="VDK52739.1"/>
    </source>
</evidence>
<dbReference type="OrthoDB" id="5842295at2759"/>
<dbReference type="EMBL" id="UYRT01013151">
    <property type="protein sequence ID" value="VDK52739.1"/>
    <property type="molecule type" value="Genomic_DNA"/>
</dbReference>
<dbReference type="PANTHER" id="PTHR11873">
    <property type="entry name" value="RETINOL-BINDING PROTEIN 4"/>
    <property type="match status" value="1"/>
</dbReference>
<gene>
    <name evidence="1" type="ORF">GPUH_LOCUS5929</name>
</gene>
<dbReference type="Proteomes" id="UP000271098">
    <property type="component" value="Unassembled WGS sequence"/>
</dbReference>
<dbReference type="PANTHER" id="PTHR11873:SF0">
    <property type="entry name" value="LIPOCALIN-RELATED PROTEIN"/>
    <property type="match status" value="1"/>
</dbReference>
<reference evidence="3" key="1">
    <citation type="submission" date="2016-06" db="UniProtKB">
        <authorList>
            <consortium name="WormBaseParasite"/>
        </authorList>
    </citation>
    <scope>IDENTIFICATION</scope>
</reference>
<dbReference type="AlphaFoldDB" id="A0A183DB38"/>
<evidence type="ECO:0000313" key="3">
    <source>
        <dbReference type="WBParaSite" id="GPUH_0000593701-mRNA-1"/>
    </source>
</evidence>
<dbReference type="GO" id="GO:0005501">
    <property type="term" value="F:retinoid binding"/>
    <property type="evidence" value="ECO:0007669"/>
    <property type="project" value="InterPro"/>
</dbReference>
<reference evidence="1 2" key="2">
    <citation type="submission" date="2018-11" db="EMBL/GenBank/DDBJ databases">
        <authorList>
            <consortium name="Pathogen Informatics"/>
        </authorList>
    </citation>
    <scope>NUCLEOTIDE SEQUENCE [LARGE SCALE GENOMIC DNA]</scope>
</reference>
<sequence>MVNDLLEYYGCLFREQTSIVSVIIRFLFLNGHVGVVYSCLAYNKLGYCESPVLYVLSAHDSIDHTELTVLERIANSVCFPAEHLVHASVYDECIIDNYNVKIGSSSCATISIPAPSSSNETKIMEELRRRFRKNTYFAIASSIANQTGYLLRFDNGRAWKIYDA</sequence>
<organism evidence="3">
    <name type="scientific">Gongylonema pulchrum</name>
    <dbReference type="NCBI Taxonomy" id="637853"/>
    <lineage>
        <taxon>Eukaryota</taxon>
        <taxon>Metazoa</taxon>
        <taxon>Ecdysozoa</taxon>
        <taxon>Nematoda</taxon>
        <taxon>Chromadorea</taxon>
        <taxon>Rhabditida</taxon>
        <taxon>Spirurina</taxon>
        <taxon>Spiruromorpha</taxon>
        <taxon>Spiruroidea</taxon>
        <taxon>Gongylonematidae</taxon>
        <taxon>Gongylonema</taxon>
    </lineage>
</organism>
<proteinExistence type="predicted"/>
<dbReference type="GO" id="GO:0034632">
    <property type="term" value="F:retinol transmembrane transporter activity"/>
    <property type="evidence" value="ECO:0007669"/>
    <property type="project" value="InterPro"/>
</dbReference>
<evidence type="ECO:0000313" key="2">
    <source>
        <dbReference type="Proteomes" id="UP000271098"/>
    </source>
</evidence>
<keyword evidence="2" id="KW-1185">Reference proteome</keyword>
<name>A0A183DB38_9BILA</name>